<dbReference type="Proteomes" id="UP000295565">
    <property type="component" value="Unassembled WGS sequence"/>
</dbReference>
<dbReference type="GO" id="GO:0005524">
    <property type="term" value="F:ATP binding"/>
    <property type="evidence" value="ECO:0007669"/>
    <property type="project" value="UniProtKB-UniRule"/>
</dbReference>
<evidence type="ECO:0000313" key="10">
    <source>
        <dbReference type="EMBL" id="TCK47300.1"/>
    </source>
</evidence>
<organism evidence="10 11">
    <name type="scientific">Celerinatantimonas diazotrophica</name>
    <dbReference type="NCBI Taxonomy" id="412034"/>
    <lineage>
        <taxon>Bacteria</taxon>
        <taxon>Pseudomonadati</taxon>
        <taxon>Pseudomonadota</taxon>
        <taxon>Gammaproteobacteria</taxon>
        <taxon>Celerinatantimonadaceae</taxon>
        <taxon>Celerinatantimonas</taxon>
    </lineage>
</organism>
<evidence type="ECO:0000256" key="5">
    <source>
        <dbReference type="ARBA" id="ARBA00022741"/>
    </source>
</evidence>
<dbReference type="HAMAP" id="MF_01161">
    <property type="entry name" value="tRNA_Ile_lys_synt"/>
    <property type="match status" value="1"/>
</dbReference>
<dbReference type="PANTHER" id="PTHR43033:SF1">
    <property type="entry name" value="TRNA(ILE)-LYSIDINE SYNTHASE-RELATED"/>
    <property type="match status" value="1"/>
</dbReference>
<gene>
    <name evidence="8" type="primary">tilS</name>
    <name evidence="10" type="ORF">EV690_3010</name>
</gene>
<dbReference type="Gene3D" id="3.40.50.620">
    <property type="entry name" value="HUPs"/>
    <property type="match status" value="1"/>
</dbReference>
<dbReference type="CDD" id="cd01992">
    <property type="entry name" value="TilS_N"/>
    <property type="match status" value="1"/>
</dbReference>
<comment type="function">
    <text evidence="8">Ligates lysine onto the cytidine present at position 34 of the AUA codon-specific tRNA(Ile) that contains the anticodon CAU, in an ATP-dependent manner. Cytidine is converted to lysidine, thus changing the amino acid specificity of the tRNA from methionine to isoleucine.</text>
</comment>
<evidence type="ECO:0000256" key="7">
    <source>
        <dbReference type="ARBA" id="ARBA00048539"/>
    </source>
</evidence>
<reference evidence="10 11" key="1">
    <citation type="submission" date="2019-03" db="EMBL/GenBank/DDBJ databases">
        <title>Genomic Encyclopedia of Type Strains, Phase IV (KMG-IV): sequencing the most valuable type-strain genomes for metagenomic binning, comparative biology and taxonomic classification.</title>
        <authorList>
            <person name="Goeker M."/>
        </authorList>
    </citation>
    <scope>NUCLEOTIDE SEQUENCE [LARGE SCALE GENOMIC DNA]</scope>
    <source>
        <strain evidence="10 11">DSM 18577</strain>
    </source>
</reference>
<keyword evidence="4 8" id="KW-0819">tRNA processing</keyword>
<dbReference type="SUPFAM" id="SSF56037">
    <property type="entry name" value="PheT/TilS domain"/>
    <property type="match status" value="1"/>
</dbReference>
<keyword evidence="6 8" id="KW-0067">ATP-binding</keyword>
<dbReference type="GO" id="GO:0005737">
    <property type="term" value="C:cytoplasm"/>
    <property type="evidence" value="ECO:0007669"/>
    <property type="project" value="UniProtKB-SubCell"/>
</dbReference>
<dbReference type="InterPro" id="IPR012795">
    <property type="entry name" value="tRNA_Ile_lys_synt_N"/>
</dbReference>
<comment type="similarity">
    <text evidence="8">Belongs to the tRNA(Ile)-lysidine synthase family.</text>
</comment>
<dbReference type="EC" id="6.3.4.19" evidence="8"/>
<dbReference type="NCBIfam" id="TIGR02432">
    <property type="entry name" value="lysidine_TilS_N"/>
    <property type="match status" value="1"/>
</dbReference>
<keyword evidence="3 8" id="KW-0436">Ligase</keyword>
<comment type="catalytic activity">
    <reaction evidence="7 8">
        <text>cytidine(34) in tRNA(Ile2) + L-lysine + ATP = lysidine(34) in tRNA(Ile2) + AMP + diphosphate + H(+)</text>
        <dbReference type="Rhea" id="RHEA:43744"/>
        <dbReference type="Rhea" id="RHEA-COMP:10625"/>
        <dbReference type="Rhea" id="RHEA-COMP:10670"/>
        <dbReference type="ChEBI" id="CHEBI:15378"/>
        <dbReference type="ChEBI" id="CHEBI:30616"/>
        <dbReference type="ChEBI" id="CHEBI:32551"/>
        <dbReference type="ChEBI" id="CHEBI:33019"/>
        <dbReference type="ChEBI" id="CHEBI:82748"/>
        <dbReference type="ChEBI" id="CHEBI:83665"/>
        <dbReference type="ChEBI" id="CHEBI:456215"/>
        <dbReference type="EC" id="6.3.4.19"/>
    </reaction>
</comment>
<dbReference type="InterPro" id="IPR012094">
    <property type="entry name" value="tRNA_Ile_lys_synt"/>
</dbReference>
<comment type="subcellular location">
    <subcellularLocation>
        <location evidence="1 8">Cytoplasm</location>
    </subcellularLocation>
</comment>
<sequence length="451" mass="52519">MAENLSLDVASFHDELTHCQVQSQPLMVALSGGVDSVVLLHLLWQSRQLYPTLQIKAVHVHHGLNFRAQEWAKFCQKLCARWDIPLAVEYIRVPTGPRLSIEEQARIKRYQVFERYTHQGFVIVCAHHQNDQAETFFLNLNRGSGLAGLSAMGQTRPLGQTALIRPLLHFSRAQIEAYAQYHRLDHIHDDSNDDTRYERNFIRHEVLPVLNERWPQFNQQVAKSSQWIWQAQQLNDELAQMDLTRLSDAKARLSENVRELSAIRLVNVLRFWLKQRSGRYPAQESLEQFIQQLSSGEDRSPEISICGGIVRRYQHYWQWAEEPVCYQPVSCVWPKPYKALAWSYMSLSIVAHGRLRPPRSDEQVIVRFRHEVGNLKMRPIGRGGSRSLKKLLQELAFPPWLRNCVPLIFYGDQFVAVADRLIDERFIDPERQGWQLVWQFYADTLPGPQPQ</sequence>
<dbReference type="InterPro" id="IPR014729">
    <property type="entry name" value="Rossmann-like_a/b/a_fold"/>
</dbReference>
<keyword evidence="5 8" id="KW-0547">Nucleotide-binding</keyword>
<dbReference type="NCBIfam" id="TIGR02433">
    <property type="entry name" value="lysidine_TilS_C"/>
    <property type="match status" value="1"/>
</dbReference>
<comment type="domain">
    <text evidence="8">The N-terminal region contains the highly conserved SGGXDS motif, predicted to be a P-loop motif involved in ATP binding.</text>
</comment>
<dbReference type="AlphaFoldDB" id="A0A4R1J9V5"/>
<dbReference type="Pfam" id="PF09179">
    <property type="entry name" value="TilS"/>
    <property type="match status" value="1"/>
</dbReference>
<dbReference type="InterPro" id="IPR011063">
    <property type="entry name" value="TilS/TtcA_N"/>
</dbReference>
<dbReference type="SMART" id="SM00977">
    <property type="entry name" value="TilS_C"/>
    <property type="match status" value="1"/>
</dbReference>
<evidence type="ECO:0000256" key="1">
    <source>
        <dbReference type="ARBA" id="ARBA00004496"/>
    </source>
</evidence>
<comment type="caution">
    <text evidence="10">The sequence shown here is derived from an EMBL/GenBank/DDBJ whole genome shotgun (WGS) entry which is preliminary data.</text>
</comment>
<evidence type="ECO:0000256" key="3">
    <source>
        <dbReference type="ARBA" id="ARBA00022598"/>
    </source>
</evidence>
<evidence type="ECO:0000256" key="4">
    <source>
        <dbReference type="ARBA" id="ARBA00022694"/>
    </source>
</evidence>
<dbReference type="InterPro" id="IPR012796">
    <property type="entry name" value="Lysidine-tRNA-synth_C"/>
</dbReference>
<keyword evidence="2 8" id="KW-0963">Cytoplasm</keyword>
<dbReference type="RefSeq" id="WP_131913753.1">
    <property type="nucleotide sequence ID" value="NZ_OU594967.1"/>
</dbReference>
<dbReference type="Pfam" id="PF01171">
    <property type="entry name" value="ATP_bind_3"/>
    <property type="match status" value="1"/>
</dbReference>
<evidence type="ECO:0000256" key="2">
    <source>
        <dbReference type="ARBA" id="ARBA00022490"/>
    </source>
</evidence>
<dbReference type="SUPFAM" id="SSF52402">
    <property type="entry name" value="Adenine nucleotide alpha hydrolases-like"/>
    <property type="match status" value="1"/>
</dbReference>
<dbReference type="OrthoDB" id="9807403at2"/>
<dbReference type="InterPro" id="IPR015262">
    <property type="entry name" value="tRNA_Ile_lys_synt_subst-bd"/>
</dbReference>
<dbReference type="Gene3D" id="1.20.59.20">
    <property type="match status" value="1"/>
</dbReference>
<keyword evidence="11" id="KW-1185">Reference proteome</keyword>
<name>A0A4R1J9V5_9GAMM</name>
<dbReference type="GO" id="GO:0032267">
    <property type="term" value="F:tRNA(Ile)-lysidine synthase activity"/>
    <property type="evidence" value="ECO:0007669"/>
    <property type="project" value="UniProtKB-EC"/>
</dbReference>
<evidence type="ECO:0000259" key="9">
    <source>
        <dbReference type="SMART" id="SM00977"/>
    </source>
</evidence>
<dbReference type="PANTHER" id="PTHR43033">
    <property type="entry name" value="TRNA(ILE)-LYSIDINE SYNTHASE-RELATED"/>
    <property type="match status" value="1"/>
</dbReference>
<dbReference type="Pfam" id="PF11734">
    <property type="entry name" value="TilS_C"/>
    <property type="match status" value="1"/>
</dbReference>
<dbReference type="EMBL" id="SMGD01000015">
    <property type="protein sequence ID" value="TCK47300.1"/>
    <property type="molecule type" value="Genomic_DNA"/>
</dbReference>
<evidence type="ECO:0000256" key="6">
    <source>
        <dbReference type="ARBA" id="ARBA00022840"/>
    </source>
</evidence>
<protein>
    <recommendedName>
        <fullName evidence="8">tRNA(Ile)-lysidine synthase</fullName>
        <ecNumber evidence="8">6.3.4.19</ecNumber>
    </recommendedName>
    <alternativeName>
        <fullName evidence="8">tRNA(Ile)-2-lysyl-cytidine synthase</fullName>
    </alternativeName>
    <alternativeName>
        <fullName evidence="8">tRNA(Ile)-lysidine synthetase</fullName>
    </alternativeName>
</protein>
<evidence type="ECO:0000313" key="11">
    <source>
        <dbReference type="Proteomes" id="UP000295565"/>
    </source>
</evidence>
<evidence type="ECO:0000256" key="8">
    <source>
        <dbReference type="HAMAP-Rule" id="MF_01161"/>
    </source>
</evidence>
<feature type="domain" description="Lysidine-tRNA(Ile) synthetase C-terminal" evidence="9">
    <location>
        <begin position="366"/>
        <end position="438"/>
    </location>
</feature>
<dbReference type="GO" id="GO:0006400">
    <property type="term" value="P:tRNA modification"/>
    <property type="evidence" value="ECO:0007669"/>
    <property type="project" value="UniProtKB-UniRule"/>
</dbReference>
<proteinExistence type="inferred from homology"/>
<accession>A0A4R1J9V5</accession>
<dbReference type="SUPFAM" id="SSF82829">
    <property type="entry name" value="MesJ substrate recognition domain-like"/>
    <property type="match status" value="1"/>
</dbReference>
<feature type="binding site" evidence="8">
    <location>
        <begin position="31"/>
        <end position="36"/>
    </location>
    <ligand>
        <name>ATP</name>
        <dbReference type="ChEBI" id="CHEBI:30616"/>
    </ligand>
</feature>